<gene>
    <name evidence="1" type="primary">ybaA</name>
    <name evidence="1" type="ORF">SAMEA3906486_04050</name>
</gene>
<protein>
    <submittedName>
        <fullName evidence="1">Uncharacterized conserved protein</fullName>
    </submittedName>
</protein>
<dbReference type="Proteomes" id="UP000076848">
    <property type="component" value="Unassembled WGS sequence"/>
</dbReference>
<evidence type="ECO:0000313" key="1">
    <source>
        <dbReference type="EMBL" id="SAI72293.1"/>
    </source>
</evidence>
<reference evidence="1 2" key="1">
    <citation type="submission" date="2016-04" db="EMBL/GenBank/DDBJ databases">
        <authorList>
            <consortium name="Pathogen Informatics"/>
        </authorList>
    </citation>
    <scope>NUCLEOTIDE SEQUENCE [LARGE SCALE GENOMIC DNA]</scope>
    <source>
        <strain evidence="1 2">H050680373</strain>
    </source>
</reference>
<dbReference type="SUPFAM" id="SSF54909">
    <property type="entry name" value="Dimeric alpha+beta barrel"/>
    <property type="match status" value="1"/>
</dbReference>
<name>A0A157SQ55_9BORD</name>
<dbReference type="EMBL" id="FKIF01000007">
    <property type="protein sequence ID" value="SAI72293.1"/>
    <property type="molecule type" value="Genomic_DNA"/>
</dbReference>
<dbReference type="InterPro" id="IPR009874">
    <property type="entry name" value="DUF1428"/>
</dbReference>
<dbReference type="InterPro" id="IPR011008">
    <property type="entry name" value="Dimeric_a/b-barrel"/>
</dbReference>
<keyword evidence="2" id="KW-1185">Reference proteome</keyword>
<dbReference type="Gene3D" id="3.30.70.100">
    <property type="match status" value="1"/>
</dbReference>
<proteinExistence type="predicted"/>
<dbReference type="OrthoDB" id="9792392at2"/>
<dbReference type="Pfam" id="PF07237">
    <property type="entry name" value="DUF1428"/>
    <property type="match status" value="1"/>
</dbReference>
<evidence type="ECO:0000313" key="2">
    <source>
        <dbReference type="Proteomes" id="UP000076848"/>
    </source>
</evidence>
<organism evidence="1 2">
    <name type="scientific">Bordetella ansorpii</name>
    <dbReference type="NCBI Taxonomy" id="288768"/>
    <lineage>
        <taxon>Bacteria</taxon>
        <taxon>Pseudomonadati</taxon>
        <taxon>Pseudomonadota</taxon>
        <taxon>Betaproteobacteria</taxon>
        <taxon>Burkholderiales</taxon>
        <taxon>Alcaligenaceae</taxon>
        <taxon>Bordetella</taxon>
    </lineage>
</organism>
<accession>A0A157SQ55</accession>
<sequence>MEQEYVDGFLLAVPRENLDRYKKMAQLAGALWKEHGALDFRECVEDDIANEGFASFRTAAGAREGEAVVFSWIRFASKAERDRINARVMEDPRLKAQDCEGVFDFKRMAWGGFGVLVSG</sequence>
<dbReference type="STRING" id="288768.SAMEA3906486_04050"/>
<dbReference type="AlphaFoldDB" id="A0A157SQ55"/>
<dbReference type="PIRSF" id="PIRSF007028">
    <property type="entry name" value="UCP007028"/>
    <property type="match status" value="1"/>
</dbReference>
<dbReference type="RefSeq" id="WP_066130928.1">
    <property type="nucleotide sequence ID" value="NZ_FKIF01000007.1"/>
</dbReference>